<evidence type="ECO:0000313" key="8">
    <source>
        <dbReference type="Proteomes" id="UP000823865"/>
    </source>
</evidence>
<comment type="subcellular location">
    <subcellularLocation>
        <location evidence="1">Membrane</location>
    </subcellularLocation>
</comment>
<dbReference type="GO" id="GO:0005886">
    <property type="term" value="C:plasma membrane"/>
    <property type="evidence" value="ECO:0007669"/>
    <property type="project" value="TreeGrafter"/>
</dbReference>
<organism evidence="7 8">
    <name type="scientific">Candidatus Paraprevotella stercoravium</name>
    <dbReference type="NCBI Taxonomy" id="2838725"/>
    <lineage>
        <taxon>Bacteria</taxon>
        <taxon>Pseudomonadati</taxon>
        <taxon>Bacteroidota</taxon>
        <taxon>Bacteroidia</taxon>
        <taxon>Bacteroidales</taxon>
        <taxon>Prevotellaceae</taxon>
        <taxon>Paraprevotella</taxon>
    </lineage>
</organism>
<dbReference type="Proteomes" id="UP000823865">
    <property type="component" value="Unassembled WGS sequence"/>
</dbReference>
<dbReference type="GO" id="GO:0008381">
    <property type="term" value="F:mechanosensitive monoatomic ion channel activity"/>
    <property type="evidence" value="ECO:0007669"/>
    <property type="project" value="InterPro"/>
</dbReference>
<dbReference type="PANTHER" id="PTHR30414:SF0">
    <property type="entry name" value="MINICONDUCTANCE MECHANOSENSITIVE CHANNEL YBDG"/>
    <property type="match status" value="1"/>
</dbReference>
<dbReference type="GO" id="GO:0071470">
    <property type="term" value="P:cellular response to osmotic stress"/>
    <property type="evidence" value="ECO:0007669"/>
    <property type="project" value="InterPro"/>
</dbReference>
<feature type="domain" description="Mechanosensitive ion channel MscS" evidence="6">
    <location>
        <begin position="202"/>
        <end position="270"/>
    </location>
</feature>
<evidence type="ECO:0000313" key="7">
    <source>
        <dbReference type="EMBL" id="MBU3853809.1"/>
    </source>
</evidence>
<feature type="transmembrane region" description="Helical" evidence="5">
    <location>
        <begin position="121"/>
        <end position="142"/>
    </location>
</feature>
<dbReference type="Gene3D" id="2.30.30.60">
    <property type="match status" value="1"/>
</dbReference>
<dbReference type="SUPFAM" id="SSF50182">
    <property type="entry name" value="Sm-like ribonucleoproteins"/>
    <property type="match status" value="1"/>
</dbReference>
<dbReference type="PANTHER" id="PTHR30414">
    <property type="entry name" value="MINICONDUCTANCE MECHANOSENSITIVE CHANNEL YBDG"/>
    <property type="match status" value="1"/>
</dbReference>
<evidence type="ECO:0000256" key="4">
    <source>
        <dbReference type="ARBA" id="ARBA00023136"/>
    </source>
</evidence>
<accession>A0A9E2L730</accession>
<dbReference type="AlphaFoldDB" id="A0A9E2L730"/>
<dbReference type="InterPro" id="IPR010920">
    <property type="entry name" value="LSM_dom_sf"/>
</dbReference>
<proteinExistence type="predicted"/>
<keyword evidence="4 5" id="KW-0472">Membrane</keyword>
<feature type="transmembrane region" description="Helical" evidence="5">
    <location>
        <begin position="27"/>
        <end position="48"/>
    </location>
</feature>
<dbReference type="InterPro" id="IPR030192">
    <property type="entry name" value="YbdG"/>
</dbReference>
<feature type="transmembrane region" description="Helical" evidence="5">
    <location>
        <begin position="83"/>
        <end position="101"/>
    </location>
</feature>
<sequence>MDLIEIFYNDILAALGLDKMDALGRLAFYRLMILLLSALLMWFAFWFFKRILKPVVSRIVERTQVSWDDHLFNEKVLNTTCHLIPPVVLFLMVPVIFYRFPDMRMPEHDEAFRAFCYALTKIYMVAVVIRWCFVVLSSIRLITDEMLDHRNSYVLGVIQLFKIIIGFVGFIIIVSILMNRSPVALFAGLGAAATILMLVFKDSILGLVAGVQLSSNDMLRKGDWITVPQSGADGYVEEISLSTVKVRNFDNTITTIPPYSLISQSFQNWRGMQTSGGRRVRRSLLIDMTTIHRCSEQECREIASTGLIDVAACPENERVNLILFCRAMECFLRSEDELVNTDMKLMVRQMPVTAQGLPVEFYFFLRDKEWVTYEHNMSTLLARIMTLVPRFGLKLYQAPSGRDLLSLNAAGEAESQHVSDVSSGR</sequence>
<protein>
    <submittedName>
        <fullName evidence="7">Mechanosensitive ion channel family protein</fullName>
    </submittedName>
</protein>
<evidence type="ECO:0000256" key="2">
    <source>
        <dbReference type="ARBA" id="ARBA00022692"/>
    </source>
</evidence>
<comment type="caution">
    <text evidence="7">The sequence shown here is derived from an EMBL/GenBank/DDBJ whole genome shotgun (WGS) entry which is preliminary data.</text>
</comment>
<dbReference type="Pfam" id="PF00924">
    <property type="entry name" value="MS_channel_2nd"/>
    <property type="match status" value="1"/>
</dbReference>
<keyword evidence="2 5" id="KW-0812">Transmembrane</keyword>
<evidence type="ECO:0000259" key="6">
    <source>
        <dbReference type="Pfam" id="PF00924"/>
    </source>
</evidence>
<feature type="transmembrane region" description="Helical" evidence="5">
    <location>
        <begin position="154"/>
        <end position="178"/>
    </location>
</feature>
<feature type="transmembrane region" description="Helical" evidence="5">
    <location>
        <begin position="184"/>
        <end position="211"/>
    </location>
</feature>
<name>A0A9E2L730_9BACT</name>
<evidence type="ECO:0000256" key="1">
    <source>
        <dbReference type="ARBA" id="ARBA00004370"/>
    </source>
</evidence>
<dbReference type="InterPro" id="IPR023408">
    <property type="entry name" value="MscS_beta-dom_sf"/>
</dbReference>
<keyword evidence="3 5" id="KW-1133">Transmembrane helix</keyword>
<evidence type="ECO:0000256" key="3">
    <source>
        <dbReference type="ARBA" id="ARBA00022989"/>
    </source>
</evidence>
<dbReference type="EMBL" id="JAHLFU010000177">
    <property type="protein sequence ID" value="MBU3853809.1"/>
    <property type="molecule type" value="Genomic_DNA"/>
</dbReference>
<reference evidence="7" key="1">
    <citation type="journal article" date="2021" name="PeerJ">
        <title>Extensive microbial diversity within the chicken gut microbiome revealed by metagenomics and culture.</title>
        <authorList>
            <person name="Gilroy R."/>
            <person name="Ravi A."/>
            <person name="Getino M."/>
            <person name="Pursley I."/>
            <person name="Horton D.L."/>
            <person name="Alikhan N.F."/>
            <person name="Baker D."/>
            <person name="Gharbi K."/>
            <person name="Hall N."/>
            <person name="Watson M."/>
            <person name="Adriaenssens E.M."/>
            <person name="Foster-Nyarko E."/>
            <person name="Jarju S."/>
            <person name="Secka A."/>
            <person name="Antonio M."/>
            <person name="Oren A."/>
            <person name="Chaudhuri R.R."/>
            <person name="La Ragione R."/>
            <person name="Hildebrand F."/>
            <person name="Pallen M.J."/>
        </authorList>
    </citation>
    <scope>NUCLEOTIDE SEQUENCE</scope>
    <source>
        <strain evidence="7">G3-2149</strain>
    </source>
</reference>
<dbReference type="InterPro" id="IPR006685">
    <property type="entry name" value="MscS_channel_2nd"/>
</dbReference>
<evidence type="ECO:0000256" key="5">
    <source>
        <dbReference type="SAM" id="Phobius"/>
    </source>
</evidence>
<reference evidence="7" key="2">
    <citation type="submission" date="2021-04" db="EMBL/GenBank/DDBJ databases">
        <authorList>
            <person name="Gilroy R."/>
        </authorList>
    </citation>
    <scope>NUCLEOTIDE SEQUENCE</scope>
    <source>
        <strain evidence="7">G3-2149</strain>
    </source>
</reference>
<gene>
    <name evidence="7" type="ORF">H9789_08350</name>
</gene>